<evidence type="ECO:0000313" key="2">
    <source>
        <dbReference type="EMBL" id="OSS41776.1"/>
    </source>
</evidence>
<keyword evidence="1" id="KW-1133">Transmembrane helix</keyword>
<name>A0A1X4XW61_9BACT</name>
<organism evidence="2 3">
    <name type="scientific">Desulfurella amilsii</name>
    <dbReference type="NCBI Taxonomy" id="1562698"/>
    <lineage>
        <taxon>Bacteria</taxon>
        <taxon>Pseudomonadati</taxon>
        <taxon>Campylobacterota</taxon>
        <taxon>Desulfurellia</taxon>
        <taxon>Desulfurellales</taxon>
        <taxon>Desulfurellaceae</taxon>
        <taxon>Desulfurella</taxon>
    </lineage>
</organism>
<evidence type="ECO:0000313" key="3">
    <source>
        <dbReference type="Proteomes" id="UP000194141"/>
    </source>
</evidence>
<gene>
    <name evidence="2" type="ORF">DESAMIL20_1329</name>
</gene>
<accession>A0A1X4XW61</accession>
<proteinExistence type="predicted"/>
<dbReference type="EMBL" id="MDSU01000018">
    <property type="protein sequence ID" value="OSS41776.1"/>
    <property type="molecule type" value="Genomic_DNA"/>
</dbReference>
<dbReference type="Proteomes" id="UP000194141">
    <property type="component" value="Unassembled WGS sequence"/>
</dbReference>
<protein>
    <submittedName>
        <fullName evidence="2">Uncharacterized protein</fullName>
    </submittedName>
</protein>
<comment type="caution">
    <text evidence="2">The sequence shown here is derived from an EMBL/GenBank/DDBJ whole genome shotgun (WGS) entry which is preliminary data.</text>
</comment>
<keyword evidence="1" id="KW-0472">Membrane</keyword>
<evidence type="ECO:0000256" key="1">
    <source>
        <dbReference type="SAM" id="Phobius"/>
    </source>
</evidence>
<keyword evidence="3" id="KW-1185">Reference proteome</keyword>
<dbReference type="AlphaFoldDB" id="A0A1X4XW61"/>
<sequence length="37" mass="4160">MASKFVNFRFVILGVICAAITYPFYGGYGIFFYAKAL</sequence>
<keyword evidence="1" id="KW-0812">Transmembrane</keyword>
<dbReference type="STRING" id="1562698.DESAMIL20_1329"/>
<reference evidence="2 3" key="1">
    <citation type="journal article" date="2017" name="Front. Microbiol.">
        <title>Genome Sequence of Desulfurella amilsii Strain TR1 and Comparative Genomics of Desulfurellaceae Family.</title>
        <authorList>
            <person name="Florentino A.P."/>
            <person name="Stams A.J."/>
            <person name="Sanchez-Andrea I."/>
        </authorList>
    </citation>
    <scope>NUCLEOTIDE SEQUENCE [LARGE SCALE GENOMIC DNA]</scope>
    <source>
        <strain evidence="2 3">TR1</strain>
    </source>
</reference>
<feature type="transmembrane region" description="Helical" evidence="1">
    <location>
        <begin position="12"/>
        <end position="34"/>
    </location>
</feature>